<organism evidence="1 2">
    <name type="scientific">Bacillus nakamurai</name>
    <dbReference type="NCBI Taxonomy" id="1793963"/>
    <lineage>
        <taxon>Bacteria</taxon>
        <taxon>Bacillati</taxon>
        <taxon>Bacillota</taxon>
        <taxon>Bacilli</taxon>
        <taxon>Bacillales</taxon>
        <taxon>Bacillaceae</taxon>
        <taxon>Bacillus</taxon>
    </lineage>
</organism>
<dbReference type="Proteomes" id="UP000075430">
    <property type="component" value="Unassembled WGS sequence"/>
</dbReference>
<keyword evidence="2" id="KW-1185">Reference proteome</keyword>
<dbReference type="EMBL" id="LSBA01000005">
    <property type="protein sequence ID" value="KXZ22241.1"/>
    <property type="molecule type" value="Genomic_DNA"/>
</dbReference>
<proteinExistence type="predicted"/>
<evidence type="ECO:0000313" key="1">
    <source>
        <dbReference type="EMBL" id="KXZ22241.1"/>
    </source>
</evidence>
<gene>
    <name evidence="1" type="ORF">AXI58_09600</name>
</gene>
<comment type="caution">
    <text evidence="1">The sequence shown here is derived from an EMBL/GenBank/DDBJ whole genome shotgun (WGS) entry which is preliminary data.</text>
</comment>
<sequence>MSSKNKKRYKKERNERFPLFFCVFQKTLAISENFIWNVTTFFTLHSSKIMAKAKVEIIPEEEKR</sequence>
<evidence type="ECO:0000313" key="2">
    <source>
        <dbReference type="Proteomes" id="UP000075430"/>
    </source>
</evidence>
<name>A0A150FAA1_9BACI</name>
<accession>A0A150FAA1</accession>
<protein>
    <submittedName>
        <fullName evidence="1">Uncharacterized protein</fullName>
    </submittedName>
</protein>
<dbReference type="AlphaFoldDB" id="A0A150FAA1"/>
<dbReference type="STRING" id="1793963.AXI58_09600"/>
<reference evidence="2" key="1">
    <citation type="submission" date="2016-02" db="EMBL/GenBank/DDBJ databases">
        <authorList>
            <person name="Dunlap C."/>
        </authorList>
    </citation>
    <scope>NUCLEOTIDE SEQUENCE [LARGE SCALE GENOMIC DNA]</scope>
    <source>
        <strain evidence="2">NRRL B-41092</strain>
    </source>
</reference>